<evidence type="ECO:0000313" key="2">
    <source>
        <dbReference type="EMBL" id="MCR6096143.1"/>
    </source>
</evidence>
<reference evidence="2" key="1">
    <citation type="submission" date="2020-06" db="EMBL/GenBank/DDBJ databases">
        <title>Insight into the genomes of haloalkaliphilic bacilli from Kenyan soda lakes.</title>
        <authorList>
            <person name="Mwirichia R."/>
            <person name="Villamizar G.C."/>
            <person name="Poehlein A."/>
            <person name="Mugweru J."/>
            <person name="Kipnyargis A."/>
            <person name="Kiplimo D."/>
            <person name="Orwa P."/>
            <person name="Daniel R."/>
        </authorList>
    </citation>
    <scope>NUCLEOTIDE SEQUENCE</scope>
    <source>
        <strain evidence="2">B1096_S55</strain>
    </source>
</reference>
<keyword evidence="1" id="KW-1133">Transmembrane helix</keyword>
<keyword evidence="1" id="KW-0472">Membrane</keyword>
<sequence length="281" mass="32064">MKIVYEIWWKMILIIIVSILSNIILHTISPIESANISLGEPSIFVKNDMLIPALLVWEMLTFSVFSLVFLFVQKRLPGKKLKKGFLYGISIGGLYFIGMFESALLFDTTVFTELLMGLPDFVSFVISGTLLGMAVGTDRVQKSSNHNVLVVFIIALFYVSGRYFAYTLLDISSVYDIKPAGTFFWTLGLGLWVGTTYFLMQPENREQPIAFQGLFFGAIIFGLNWSMNHAFLFTIIEFDFDLLIRVGTDILFTIFGVCTYMKLFNRRANLRSKYPPYKLRS</sequence>
<dbReference type="Proteomes" id="UP001057753">
    <property type="component" value="Unassembled WGS sequence"/>
</dbReference>
<protein>
    <submittedName>
        <fullName evidence="2">Uncharacterized protein</fullName>
    </submittedName>
</protein>
<evidence type="ECO:0000313" key="3">
    <source>
        <dbReference type="Proteomes" id="UP001057753"/>
    </source>
</evidence>
<name>A0A9Q4B0J8_SALAG</name>
<feature type="transmembrane region" description="Helical" evidence="1">
    <location>
        <begin position="118"/>
        <end position="136"/>
    </location>
</feature>
<evidence type="ECO:0000256" key="1">
    <source>
        <dbReference type="SAM" id="Phobius"/>
    </source>
</evidence>
<comment type="caution">
    <text evidence="2">The sequence shown here is derived from an EMBL/GenBank/DDBJ whole genome shotgun (WGS) entry which is preliminary data.</text>
</comment>
<dbReference type="AlphaFoldDB" id="A0A9Q4B0J8"/>
<feature type="transmembrane region" description="Helical" evidence="1">
    <location>
        <begin position="211"/>
        <end position="236"/>
    </location>
</feature>
<feature type="transmembrane region" description="Helical" evidence="1">
    <location>
        <begin position="181"/>
        <end position="199"/>
    </location>
</feature>
<organism evidence="2 3">
    <name type="scientific">Salipaludibacillus agaradhaerens</name>
    <name type="common">Bacillus agaradhaerens</name>
    <dbReference type="NCBI Taxonomy" id="76935"/>
    <lineage>
        <taxon>Bacteria</taxon>
        <taxon>Bacillati</taxon>
        <taxon>Bacillota</taxon>
        <taxon>Bacilli</taxon>
        <taxon>Bacillales</taxon>
        <taxon>Bacillaceae</taxon>
    </lineage>
</organism>
<keyword evidence="1" id="KW-0812">Transmembrane</keyword>
<dbReference type="RefSeq" id="WP_257820814.1">
    <property type="nucleotide sequence ID" value="NZ_JABXYM010000001.1"/>
</dbReference>
<feature type="transmembrane region" description="Helical" evidence="1">
    <location>
        <begin position="148"/>
        <end position="169"/>
    </location>
</feature>
<keyword evidence="3" id="KW-1185">Reference proteome</keyword>
<gene>
    <name evidence="2" type="ORF">HXA33_06240</name>
</gene>
<proteinExistence type="predicted"/>
<feature type="transmembrane region" description="Helical" evidence="1">
    <location>
        <begin position="242"/>
        <end position="263"/>
    </location>
</feature>
<feature type="transmembrane region" description="Helical" evidence="1">
    <location>
        <begin position="84"/>
        <end position="106"/>
    </location>
</feature>
<accession>A0A9Q4B0J8</accession>
<feature type="transmembrane region" description="Helical" evidence="1">
    <location>
        <begin position="49"/>
        <end position="72"/>
    </location>
</feature>
<dbReference type="EMBL" id="JABXYM010000001">
    <property type="protein sequence ID" value="MCR6096143.1"/>
    <property type="molecule type" value="Genomic_DNA"/>
</dbReference>
<feature type="transmembrane region" description="Helical" evidence="1">
    <location>
        <begin position="7"/>
        <end position="29"/>
    </location>
</feature>